<dbReference type="EMBL" id="CAJVQC010024935">
    <property type="protein sequence ID" value="CAG8728290.1"/>
    <property type="molecule type" value="Genomic_DNA"/>
</dbReference>
<feature type="non-terminal residue" evidence="1">
    <location>
        <position position="54"/>
    </location>
</feature>
<evidence type="ECO:0000313" key="2">
    <source>
        <dbReference type="Proteomes" id="UP000789920"/>
    </source>
</evidence>
<sequence>MKIKQTVLVCEPKVLCGNICDNGTDSTWDKDVCSGKGICSSKDACGSKDACSSK</sequence>
<protein>
    <submittedName>
        <fullName evidence="1">17249_t:CDS:1</fullName>
    </submittedName>
</protein>
<gene>
    <name evidence="1" type="ORF">RPERSI_LOCUS11905</name>
</gene>
<dbReference type="Proteomes" id="UP000789920">
    <property type="component" value="Unassembled WGS sequence"/>
</dbReference>
<accession>A0ACA9Q0P1</accession>
<proteinExistence type="predicted"/>
<comment type="caution">
    <text evidence="1">The sequence shown here is derived from an EMBL/GenBank/DDBJ whole genome shotgun (WGS) entry which is preliminary data.</text>
</comment>
<evidence type="ECO:0000313" key="1">
    <source>
        <dbReference type="EMBL" id="CAG8728290.1"/>
    </source>
</evidence>
<organism evidence="1 2">
    <name type="scientific">Racocetra persica</name>
    <dbReference type="NCBI Taxonomy" id="160502"/>
    <lineage>
        <taxon>Eukaryota</taxon>
        <taxon>Fungi</taxon>
        <taxon>Fungi incertae sedis</taxon>
        <taxon>Mucoromycota</taxon>
        <taxon>Glomeromycotina</taxon>
        <taxon>Glomeromycetes</taxon>
        <taxon>Diversisporales</taxon>
        <taxon>Gigasporaceae</taxon>
        <taxon>Racocetra</taxon>
    </lineage>
</organism>
<keyword evidence="2" id="KW-1185">Reference proteome</keyword>
<reference evidence="1" key="1">
    <citation type="submission" date="2021-06" db="EMBL/GenBank/DDBJ databases">
        <authorList>
            <person name="Kallberg Y."/>
            <person name="Tangrot J."/>
            <person name="Rosling A."/>
        </authorList>
    </citation>
    <scope>NUCLEOTIDE SEQUENCE</scope>
    <source>
        <strain evidence="1">MA461A</strain>
    </source>
</reference>
<name>A0ACA9Q0P1_9GLOM</name>